<sequence>MTSRIALRYLAAVHCTPKPISAPLLRPFPRLPRTLQPVRHRLAHTIPKPTLRAQDATSSTSSDATARNKELEPHYKLAFTCVPCAHRSSHIVSKQGYHKGSVLIACPNCRSRHVISDHLNIFGDRDITVEDLLREKGQLVKKGTLGEDEDIEFWQDDSTEAANNGEAGAESVEGEGRRRGEEEGERDEARRLRETRDPSSQTTDPTPSASVLPSDRATRPSTQTASYQSPTPSTRRQYHTKAFKPPARLREPGVHSNYRFNSAWGSDEYTSKFFFETQGPYDSSTPEKFDRNQIIASLRNQLRDEGDDAGNPPIPAQIIEHTSEYTSEAQESPQEPTHELTQEPIQDHRRRARGTHSSLQRRV</sequence>
<evidence type="ECO:0000313" key="2">
    <source>
        <dbReference type="Proteomes" id="UP001153332"/>
    </source>
</evidence>
<name>A0ACC2JXK7_9PEZI</name>
<evidence type="ECO:0000313" key="1">
    <source>
        <dbReference type="EMBL" id="KAJ8132179.1"/>
    </source>
</evidence>
<dbReference type="Proteomes" id="UP001153332">
    <property type="component" value="Unassembled WGS sequence"/>
</dbReference>
<reference evidence="1" key="1">
    <citation type="submission" date="2022-12" db="EMBL/GenBank/DDBJ databases">
        <title>Genome Sequence of Lasiodiplodia mahajangana.</title>
        <authorList>
            <person name="Buettner E."/>
        </authorList>
    </citation>
    <scope>NUCLEOTIDE SEQUENCE</scope>
    <source>
        <strain evidence="1">VT137</strain>
    </source>
</reference>
<dbReference type="EMBL" id="JAPUUL010000167">
    <property type="protein sequence ID" value="KAJ8132179.1"/>
    <property type="molecule type" value="Genomic_DNA"/>
</dbReference>
<organism evidence="1 2">
    <name type="scientific">Lasiodiplodia mahajangana</name>
    <dbReference type="NCBI Taxonomy" id="1108764"/>
    <lineage>
        <taxon>Eukaryota</taxon>
        <taxon>Fungi</taxon>
        <taxon>Dikarya</taxon>
        <taxon>Ascomycota</taxon>
        <taxon>Pezizomycotina</taxon>
        <taxon>Dothideomycetes</taxon>
        <taxon>Dothideomycetes incertae sedis</taxon>
        <taxon>Botryosphaeriales</taxon>
        <taxon>Botryosphaeriaceae</taxon>
        <taxon>Lasiodiplodia</taxon>
    </lineage>
</organism>
<gene>
    <name evidence="1" type="ORF">O1611_g1438</name>
</gene>
<keyword evidence="2" id="KW-1185">Reference proteome</keyword>
<accession>A0ACC2JXK7</accession>
<protein>
    <submittedName>
        <fullName evidence="1">Uncharacterized protein</fullName>
    </submittedName>
</protein>
<proteinExistence type="predicted"/>
<comment type="caution">
    <text evidence="1">The sequence shown here is derived from an EMBL/GenBank/DDBJ whole genome shotgun (WGS) entry which is preliminary data.</text>
</comment>